<evidence type="ECO:0000256" key="2">
    <source>
        <dbReference type="SAM" id="SignalP"/>
    </source>
</evidence>
<accession>A0A7S0F6E8</accession>
<keyword evidence="2" id="KW-0732">Signal</keyword>
<name>A0A7S0F6E8_9EUKA</name>
<evidence type="ECO:0000256" key="1">
    <source>
        <dbReference type="SAM" id="Phobius"/>
    </source>
</evidence>
<feature type="chain" id="PRO_5030538962" evidence="2">
    <location>
        <begin position="24"/>
        <end position="267"/>
    </location>
</feature>
<protein>
    <submittedName>
        <fullName evidence="3">Uncharacterized protein</fullName>
    </submittedName>
</protein>
<dbReference type="AlphaFoldDB" id="A0A7S0F6E8"/>
<organism evidence="3">
    <name type="scientific">Phaeocystis antarctica</name>
    <dbReference type="NCBI Taxonomy" id="33657"/>
    <lineage>
        <taxon>Eukaryota</taxon>
        <taxon>Haptista</taxon>
        <taxon>Haptophyta</taxon>
        <taxon>Prymnesiophyceae</taxon>
        <taxon>Phaeocystales</taxon>
        <taxon>Phaeocystaceae</taxon>
        <taxon>Phaeocystis</taxon>
    </lineage>
</organism>
<gene>
    <name evidence="3" type="ORF">PANT1444_LOCUS17247</name>
</gene>
<reference evidence="3" key="1">
    <citation type="submission" date="2021-01" db="EMBL/GenBank/DDBJ databases">
        <authorList>
            <person name="Corre E."/>
            <person name="Pelletier E."/>
            <person name="Niang G."/>
            <person name="Scheremetjew M."/>
            <person name="Finn R."/>
            <person name="Kale V."/>
            <person name="Holt S."/>
            <person name="Cochrane G."/>
            <person name="Meng A."/>
            <person name="Brown T."/>
            <person name="Cohen L."/>
        </authorList>
    </citation>
    <scope>NUCLEOTIDE SEQUENCE</scope>
    <source>
        <strain evidence="3">CCMP1374</strain>
    </source>
</reference>
<feature type="transmembrane region" description="Helical" evidence="1">
    <location>
        <begin position="92"/>
        <end position="111"/>
    </location>
</feature>
<dbReference type="EMBL" id="HBEP01030515">
    <property type="protein sequence ID" value="CAD8503679.1"/>
    <property type="molecule type" value="Transcribed_RNA"/>
</dbReference>
<sequence length="267" mass="27791">MSRLPRATTAWSLALLYVGTADASDRRLQEYSMSCPDYQYYEESQERMRCSNCVYEECGCDGYPKNSSFCCTRSYPCDSDEDEEGGFTMGSILRQVWFIFIVMGVISTIIWRRRLRQRRMLMAQQQATLPHQTSGTNYANVAPAANGYPAAFGQPIQGQPIQGQPIAGVAVPAHAVAVAGAVPGYPTAACAAPGYPAASGYPSAIAVPGACAGAATATAAPMVTVQGRAVGATTAGDGGQPVIASATAVAGPAPAATATAAPPTYSR</sequence>
<keyword evidence="1" id="KW-1133">Transmembrane helix</keyword>
<keyword evidence="1" id="KW-0472">Membrane</keyword>
<feature type="signal peptide" evidence="2">
    <location>
        <begin position="1"/>
        <end position="23"/>
    </location>
</feature>
<keyword evidence="1" id="KW-0812">Transmembrane</keyword>
<proteinExistence type="predicted"/>
<evidence type="ECO:0000313" key="3">
    <source>
        <dbReference type="EMBL" id="CAD8503679.1"/>
    </source>
</evidence>